<evidence type="ECO:0008006" key="4">
    <source>
        <dbReference type="Google" id="ProtNLM"/>
    </source>
</evidence>
<feature type="compositionally biased region" description="Polar residues" evidence="1">
    <location>
        <begin position="1"/>
        <end position="10"/>
    </location>
</feature>
<dbReference type="AlphaFoldDB" id="A0A438FPC4"/>
<organism evidence="2 3">
    <name type="scientific">Vitis vinifera</name>
    <name type="common">Grape</name>
    <dbReference type="NCBI Taxonomy" id="29760"/>
    <lineage>
        <taxon>Eukaryota</taxon>
        <taxon>Viridiplantae</taxon>
        <taxon>Streptophyta</taxon>
        <taxon>Embryophyta</taxon>
        <taxon>Tracheophyta</taxon>
        <taxon>Spermatophyta</taxon>
        <taxon>Magnoliopsida</taxon>
        <taxon>eudicotyledons</taxon>
        <taxon>Gunneridae</taxon>
        <taxon>Pentapetalae</taxon>
        <taxon>rosids</taxon>
        <taxon>Vitales</taxon>
        <taxon>Vitaceae</taxon>
        <taxon>Viteae</taxon>
        <taxon>Vitis</taxon>
    </lineage>
</organism>
<dbReference type="EMBL" id="QGNW01000805">
    <property type="protein sequence ID" value="RVW61806.1"/>
    <property type="molecule type" value="Genomic_DNA"/>
</dbReference>
<name>A0A438FPC4_VITVI</name>
<evidence type="ECO:0000256" key="1">
    <source>
        <dbReference type="SAM" id="MobiDB-lite"/>
    </source>
</evidence>
<accession>A0A438FPC4</accession>
<evidence type="ECO:0000313" key="2">
    <source>
        <dbReference type="EMBL" id="RVW61806.1"/>
    </source>
</evidence>
<protein>
    <recommendedName>
        <fullName evidence="4">Retrovirus-related Pol polyprotein from transposon RE1</fullName>
    </recommendedName>
</protein>
<proteinExistence type="predicted"/>
<feature type="region of interest" description="Disordered" evidence="1">
    <location>
        <begin position="1"/>
        <end position="28"/>
    </location>
</feature>
<evidence type="ECO:0000313" key="3">
    <source>
        <dbReference type="Proteomes" id="UP000288805"/>
    </source>
</evidence>
<comment type="caution">
    <text evidence="2">The sequence shown here is derived from an EMBL/GenBank/DDBJ whole genome shotgun (WGS) entry which is preliminary data.</text>
</comment>
<gene>
    <name evidence="2" type="ORF">CK203_065639</name>
</gene>
<dbReference type="Proteomes" id="UP000288805">
    <property type="component" value="Unassembled WGS sequence"/>
</dbReference>
<reference evidence="2 3" key="1">
    <citation type="journal article" date="2018" name="PLoS Genet.">
        <title>Population sequencing reveals clonal diversity and ancestral inbreeding in the grapevine cultivar Chardonnay.</title>
        <authorList>
            <person name="Roach M.J."/>
            <person name="Johnson D.L."/>
            <person name="Bohlmann J."/>
            <person name="van Vuuren H.J."/>
            <person name="Jones S.J."/>
            <person name="Pretorius I.S."/>
            <person name="Schmidt S.A."/>
            <person name="Borneman A.R."/>
        </authorList>
    </citation>
    <scope>NUCLEOTIDE SEQUENCE [LARGE SCALE GENOMIC DNA]</scope>
    <source>
        <strain evidence="3">cv. Chardonnay</strain>
        <tissue evidence="2">Leaf</tissue>
    </source>
</reference>
<sequence length="182" mass="19755">MNSNSNSNWNKGFPAANQVSEADEGRPTVALSEAQLKQLLSFLNNQDEDSSSKANAVTKPGLSKVASRNWIIDSGVIDHTTSSSKLLHKDKTCLLPPVLLPSGEKMNIVTKGSLTLNSIYYLHDMLSMPTFKDLATRTTIGLGKQRDGLYYLVALATEKSLTNHSSPTNQLACNLAIFSTNL</sequence>